<keyword evidence="1" id="KW-1185">Reference proteome</keyword>
<protein>
    <submittedName>
        <fullName evidence="2">Uncharacterized protein</fullName>
    </submittedName>
</protein>
<sequence>MCSISGDSCITLATSRALGNGCPLRQLKNDSSKGPIYSSLRSLGTPKNLRKHQSSEDLLESYSKVSANMNKLGWIRPKSSVLSQMTLAKVVVRICASCSLDKREG</sequence>
<dbReference type="Proteomes" id="UP000887565">
    <property type="component" value="Unplaced"/>
</dbReference>
<accession>A0A915I0L2</accession>
<dbReference type="AlphaFoldDB" id="A0A915I0L2"/>
<organism evidence="1 2">
    <name type="scientific">Romanomermis culicivorax</name>
    <name type="common">Nematode worm</name>
    <dbReference type="NCBI Taxonomy" id="13658"/>
    <lineage>
        <taxon>Eukaryota</taxon>
        <taxon>Metazoa</taxon>
        <taxon>Ecdysozoa</taxon>
        <taxon>Nematoda</taxon>
        <taxon>Enoplea</taxon>
        <taxon>Dorylaimia</taxon>
        <taxon>Mermithida</taxon>
        <taxon>Mermithoidea</taxon>
        <taxon>Mermithidae</taxon>
        <taxon>Romanomermis</taxon>
    </lineage>
</organism>
<dbReference type="WBParaSite" id="nRc.2.0.1.t07652-RA">
    <property type="protein sequence ID" value="nRc.2.0.1.t07652-RA"/>
    <property type="gene ID" value="nRc.2.0.1.g07652"/>
</dbReference>
<evidence type="ECO:0000313" key="1">
    <source>
        <dbReference type="Proteomes" id="UP000887565"/>
    </source>
</evidence>
<proteinExistence type="predicted"/>
<name>A0A915I0L2_ROMCU</name>
<evidence type="ECO:0000313" key="2">
    <source>
        <dbReference type="WBParaSite" id="nRc.2.0.1.t07652-RA"/>
    </source>
</evidence>
<reference evidence="2" key="1">
    <citation type="submission" date="2022-11" db="UniProtKB">
        <authorList>
            <consortium name="WormBaseParasite"/>
        </authorList>
    </citation>
    <scope>IDENTIFICATION</scope>
</reference>